<dbReference type="InterPro" id="IPR015424">
    <property type="entry name" value="PyrdxlP-dep_Trfase"/>
</dbReference>
<feature type="compositionally biased region" description="Low complexity" evidence="1">
    <location>
        <begin position="775"/>
        <end position="791"/>
    </location>
</feature>
<dbReference type="Gene3D" id="3.40.640.10">
    <property type="entry name" value="Type I PLP-dependent aspartate aminotransferase-like (Major domain)"/>
    <property type="match status" value="1"/>
</dbReference>
<dbReference type="EMBL" id="JWZX01002902">
    <property type="protein sequence ID" value="KOO26008.1"/>
    <property type="molecule type" value="Genomic_DNA"/>
</dbReference>
<proteinExistence type="predicted"/>
<keyword evidence="3" id="KW-0808">Transferase</keyword>
<gene>
    <name evidence="3" type="ORF">Ctob_003302</name>
</gene>
<evidence type="ECO:0000313" key="3">
    <source>
        <dbReference type="EMBL" id="KOO26008.1"/>
    </source>
</evidence>
<dbReference type="Proteomes" id="UP000037460">
    <property type="component" value="Unassembled WGS sequence"/>
</dbReference>
<dbReference type="SUPFAM" id="SSF51735">
    <property type="entry name" value="NAD(P)-binding Rossmann-fold domains"/>
    <property type="match status" value="1"/>
</dbReference>
<keyword evidence="4" id="KW-1185">Reference proteome</keyword>
<dbReference type="Pfam" id="PF01041">
    <property type="entry name" value="DegT_DnrJ_EryC1"/>
    <property type="match status" value="1"/>
</dbReference>
<dbReference type="InterPro" id="IPR000653">
    <property type="entry name" value="DegT/StrS_aminotransferase"/>
</dbReference>
<reference evidence="4" key="1">
    <citation type="journal article" date="2015" name="PLoS Genet.">
        <title>Genome Sequence and Transcriptome Analyses of Chrysochromulina tobin: Metabolic Tools for Enhanced Algal Fitness in the Prominent Order Prymnesiales (Haptophyceae).</title>
        <authorList>
            <person name="Hovde B.T."/>
            <person name="Deodato C.R."/>
            <person name="Hunsperger H.M."/>
            <person name="Ryken S.A."/>
            <person name="Yost W."/>
            <person name="Jha R.K."/>
            <person name="Patterson J."/>
            <person name="Monnat R.J. Jr."/>
            <person name="Barlow S.B."/>
            <person name="Starkenburg S.R."/>
            <person name="Cattolico R.A."/>
        </authorList>
    </citation>
    <scope>NUCLEOTIDE SEQUENCE</scope>
    <source>
        <strain evidence="4">CCMP291</strain>
    </source>
</reference>
<dbReference type="Gene3D" id="3.90.1150.10">
    <property type="entry name" value="Aspartate Aminotransferase, domain 1"/>
    <property type="match status" value="1"/>
</dbReference>
<dbReference type="Gene3D" id="3.40.50.720">
    <property type="entry name" value="NAD(P)-binding Rossmann-like Domain"/>
    <property type="match status" value="1"/>
</dbReference>
<sequence length="797" mass="89189">MAESNSDALPLIPLFKVFMAPPAELDAPLLSVLHSGYITQGKKVEEFEEVLRGFFGNPRVLTVNSGTSGLHLALHLLQQPHGDWPGLTEQVDEVLTCPLTCTATNWPILANRMRIKWVDADPKTCNMCLLDLERKLSPTTKVIIIVHWGGSPIDLDAVARVQEVCFRRFGFRPHVIEDAAHAFGAEYGGRKLGTHGNTVVYSLQAIKHVTTVDGGVVLLPTQRLYERGKLIRWFGIDRERRSGTGTDFRMESDIPEYGFKFHMNDVNATIGLANFPHIHGLLARCRENAAYFDAHLQQLPGVELLAPLPEGTRSAYWLYTLRILDGERDRFYKHLRDRGIVASAVHQRNDTHSTVARFIALLPQLNTLAGEVACVPVGWWLSASDRERIVDAIKTFSAAIAAESALRTPSIPLKRRNKKCLITGGCGFIGHHVVEHFARNTDYQLVVLDKLSYASKGFDRLRSTGIFHLIEIFCFDLSNELPPGLFYEMDAPQIEVILHIAAETHVDNSIDTPVPFVENNIKSTLHLLEFSRRLPNLKHFVYFSTDEVYGSAAEGEAFKEGDAHRPSNPYSASKSAAEMICHSYYNTYGVPLMVMNVMNAFGERQHPEKFIPLCINKIMKGEEITIHAYKGATKPGSRWYIHARNIAASVLFVLEHGSHGEKYNVQGEIELNNLEVAQFVAQELGKELKYKMHDNPTQRPGHDLRYALDGDKLRALGFALPLTFWESLRKTIRWMCQNPEWLDIGSYEHRPENLPVQRRAVQPGAAVDQVHLKKGSSGASGRDSAGALAGSVPFSKL</sequence>
<dbReference type="GO" id="GO:0008483">
    <property type="term" value="F:transaminase activity"/>
    <property type="evidence" value="ECO:0007669"/>
    <property type="project" value="UniProtKB-KW"/>
</dbReference>
<evidence type="ECO:0000259" key="2">
    <source>
        <dbReference type="Pfam" id="PF16363"/>
    </source>
</evidence>
<feature type="region of interest" description="Disordered" evidence="1">
    <location>
        <begin position="774"/>
        <end position="797"/>
    </location>
</feature>
<keyword evidence="3" id="KW-0032">Aminotransferase</keyword>
<accession>A0A0M0JIG8</accession>
<name>A0A0M0JIG8_9EUKA</name>
<comment type="caution">
    <text evidence="3">The sequence shown here is derived from an EMBL/GenBank/DDBJ whole genome shotgun (WGS) entry which is preliminary data.</text>
</comment>
<dbReference type="PANTHER" id="PTHR43000">
    <property type="entry name" value="DTDP-D-GLUCOSE 4,6-DEHYDRATASE-RELATED"/>
    <property type="match status" value="1"/>
</dbReference>
<dbReference type="InterPro" id="IPR036291">
    <property type="entry name" value="NAD(P)-bd_dom_sf"/>
</dbReference>
<dbReference type="InterPro" id="IPR015421">
    <property type="entry name" value="PyrdxlP-dep_Trfase_major"/>
</dbReference>
<protein>
    <submittedName>
        <fullName evidence="3">1 aminotransferase</fullName>
    </submittedName>
</protein>
<evidence type="ECO:0000256" key="1">
    <source>
        <dbReference type="SAM" id="MobiDB-lite"/>
    </source>
</evidence>
<organism evidence="3 4">
    <name type="scientific">Chrysochromulina tobinii</name>
    <dbReference type="NCBI Taxonomy" id="1460289"/>
    <lineage>
        <taxon>Eukaryota</taxon>
        <taxon>Haptista</taxon>
        <taxon>Haptophyta</taxon>
        <taxon>Prymnesiophyceae</taxon>
        <taxon>Prymnesiales</taxon>
        <taxon>Chrysochromulinaceae</taxon>
        <taxon>Chrysochromulina</taxon>
    </lineage>
</organism>
<dbReference type="AlphaFoldDB" id="A0A0M0JIG8"/>
<dbReference type="SUPFAM" id="SSF53383">
    <property type="entry name" value="PLP-dependent transferases"/>
    <property type="match status" value="1"/>
</dbReference>
<feature type="domain" description="NAD(P)-binding" evidence="2">
    <location>
        <begin position="421"/>
        <end position="730"/>
    </location>
</feature>
<dbReference type="InterPro" id="IPR015422">
    <property type="entry name" value="PyrdxlP-dep_Trfase_small"/>
</dbReference>
<dbReference type="Gene3D" id="3.90.25.10">
    <property type="entry name" value="UDP-galactose 4-epimerase, domain 1"/>
    <property type="match status" value="1"/>
</dbReference>
<dbReference type="OrthoDB" id="416253at2759"/>
<dbReference type="InterPro" id="IPR016040">
    <property type="entry name" value="NAD(P)-bd_dom"/>
</dbReference>
<dbReference type="Pfam" id="PF16363">
    <property type="entry name" value="GDP_Man_Dehyd"/>
    <property type="match status" value="1"/>
</dbReference>
<evidence type="ECO:0000313" key="4">
    <source>
        <dbReference type="Proteomes" id="UP000037460"/>
    </source>
</evidence>